<protein>
    <submittedName>
        <fullName evidence="2">Unannotated protein</fullName>
    </submittedName>
</protein>
<dbReference type="Gene3D" id="3.40.50.10540">
    <property type="entry name" value="Crotonobetainyl-coa:carnitine coa-transferase, domain 1"/>
    <property type="match status" value="1"/>
</dbReference>
<sequence length="393" mass="41904">MTHPVAVGPLAGVRVLDLSSAVMGPYATQILGDLGADVIAVEEASGDTNRIMGPGPSRGMSGISLNLLRNKRNVCLNLKSEAGRDAFLRIAATCDVLVTNLRPAPLARLRLDYAAIREVRADIVMCQAHGWPSDGADANKPAYDDVIQASAGIADAFERQSGTFALAPTLVADKVGGLTIVYAVLAAMFHRERTGEGQFVEVPMIDALTSFTLVEHGCAAIPDPPLGPAGYPRVLAAERRPYATTDGWVAVLPYSASNYNDLFREGGRLDLIDDPRVLSAAARVANAADLYALIDPIIATRSSEFWIEYCSRHDIPAGAVRSLDDLVAELPVEQHPTLGAYRQIPPPVRFAATPASVRRHAPMLGEHGREVLREVGLSDEAIDALVGDSPTTE</sequence>
<accession>A0A6J6PK85</accession>
<dbReference type="InterPro" id="IPR044855">
    <property type="entry name" value="CoA-Trfase_III_dom3_sf"/>
</dbReference>
<proteinExistence type="predicted"/>
<name>A0A6J6PK85_9ZZZZ</name>
<dbReference type="InterPro" id="IPR023606">
    <property type="entry name" value="CoA-Trfase_III_dom_1_sf"/>
</dbReference>
<keyword evidence="1" id="KW-0808">Transferase</keyword>
<dbReference type="Pfam" id="PF02515">
    <property type="entry name" value="CoA_transf_3"/>
    <property type="match status" value="1"/>
</dbReference>
<reference evidence="2" key="1">
    <citation type="submission" date="2020-05" db="EMBL/GenBank/DDBJ databases">
        <authorList>
            <person name="Chiriac C."/>
            <person name="Salcher M."/>
            <person name="Ghai R."/>
            <person name="Kavagutti S V."/>
        </authorList>
    </citation>
    <scope>NUCLEOTIDE SEQUENCE</scope>
</reference>
<evidence type="ECO:0000313" key="2">
    <source>
        <dbReference type="EMBL" id="CAB4697273.1"/>
    </source>
</evidence>
<dbReference type="EMBL" id="CAEZXM010000191">
    <property type="protein sequence ID" value="CAB4697273.1"/>
    <property type="molecule type" value="Genomic_DNA"/>
</dbReference>
<organism evidence="2">
    <name type="scientific">freshwater metagenome</name>
    <dbReference type="NCBI Taxonomy" id="449393"/>
    <lineage>
        <taxon>unclassified sequences</taxon>
        <taxon>metagenomes</taxon>
        <taxon>ecological metagenomes</taxon>
    </lineage>
</organism>
<dbReference type="GO" id="GO:0008410">
    <property type="term" value="F:CoA-transferase activity"/>
    <property type="evidence" value="ECO:0007669"/>
    <property type="project" value="TreeGrafter"/>
</dbReference>
<dbReference type="PANTHER" id="PTHR48207">
    <property type="entry name" value="SUCCINATE--HYDROXYMETHYLGLUTARATE COA-TRANSFERASE"/>
    <property type="match status" value="1"/>
</dbReference>
<dbReference type="InterPro" id="IPR003673">
    <property type="entry name" value="CoA-Trfase_fam_III"/>
</dbReference>
<dbReference type="Gene3D" id="3.30.1540.10">
    <property type="entry name" value="formyl-coa transferase, domain 3"/>
    <property type="match status" value="1"/>
</dbReference>
<dbReference type="PANTHER" id="PTHR48207:SF4">
    <property type="entry name" value="BLL6097 PROTEIN"/>
    <property type="match status" value="1"/>
</dbReference>
<gene>
    <name evidence="2" type="ORF">UFOPK2366_01070</name>
</gene>
<evidence type="ECO:0000256" key="1">
    <source>
        <dbReference type="ARBA" id="ARBA00022679"/>
    </source>
</evidence>
<dbReference type="SUPFAM" id="SSF89796">
    <property type="entry name" value="CoA-transferase family III (CaiB/BaiF)"/>
    <property type="match status" value="1"/>
</dbReference>
<dbReference type="InterPro" id="IPR050483">
    <property type="entry name" value="CoA-transferase_III_domain"/>
</dbReference>
<dbReference type="AlphaFoldDB" id="A0A6J6PK85"/>